<evidence type="ECO:0000256" key="4">
    <source>
        <dbReference type="ARBA" id="ARBA00023054"/>
    </source>
</evidence>
<dbReference type="GO" id="GO:0030280">
    <property type="term" value="F:structural constituent of skin epidermis"/>
    <property type="evidence" value="ECO:0007669"/>
    <property type="project" value="TreeGrafter"/>
</dbReference>
<dbReference type="Gene3D" id="3.40.50.300">
    <property type="entry name" value="P-loop containing nucleotide triphosphate hydrolases"/>
    <property type="match status" value="1"/>
</dbReference>
<feature type="domain" description="NACHT" evidence="8">
    <location>
        <begin position="485"/>
        <end position="622"/>
    </location>
</feature>
<dbReference type="FunFam" id="1.20.5.500:FF:000001">
    <property type="entry name" value="Type II keratin 23"/>
    <property type="match status" value="1"/>
</dbReference>
<dbReference type="Gene3D" id="1.20.5.170">
    <property type="match status" value="1"/>
</dbReference>
<evidence type="ECO:0000256" key="1">
    <source>
        <dbReference type="ARBA" id="ARBA00022741"/>
    </source>
</evidence>
<dbReference type="PRINTS" id="PR01276">
    <property type="entry name" value="TYPE2KERATIN"/>
</dbReference>
<evidence type="ECO:0000256" key="3">
    <source>
        <dbReference type="ARBA" id="ARBA00022840"/>
    </source>
</evidence>
<keyword evidence="2 6" id="KW-0403">Intermediate filament</keyword>
<evidence type="ECO:0000256" key="7">
    <source>
        <dbReference type="SAM" id="Coils"/>
    </source>
</evidence>
<dbReference type="SUPFAM" id="SSF64593">
    <property type="entry name" value="Intermediate filament protein, coiled coil region"/>
    <property type="match status" value="2"/>
</dbReference>
<dbReference type="GO" id="GO:0005615">
    <property type="term" value="C:extracellular space"/>
    <property type="evidence" value="ECO:0007669"/>
    <property type="project" value="TreeGrafter"/>
</dbReference>
<dbReference type="Gene3D" id="3.80.10.10">
    <property type="entry name" value="Ribonuclease Inhibitor"/>
    <property type="match status" value="1"/>
</dbReference>
<proteinExistence type="inferred from homology"/>
<keyword evidence="1" id="KW-0547">Nucleotide-binding</keyword>
<dbReference type="InterPro" id="IPR018039">
    <property type="entry name" value="IF_conserved"/>
</dbReference>
<dbReference type="InterPro" id="IPR027417">
    <property type="entry name" value="P-loop_NTPase"/>
</dbReference>
<dbReference type="InterPro" id="IPR007111">
    <property type="entry name" value="NACHT_NTPase"/>
</dbReference>
<dbReference type="STRING" id="52904.ENSSMAP00000016861"/>
<evidence type="ECO:0000256" key="5">
    <source>
        <dbReference type="ARBA" id="ARBA00061646"/>
    </source>
</evidence>
<dbReference type="Pfam" id="PF13516">
    <property type="entry name" value="LRR_6"/>
    <property type="match status" value="2"/>
</dbReference>
<dbReference type="PROSITE" id="PS51842">
    <property type="entry name" value="IF_ROD_2"/>
    <property type="match status" value="1"/>
</dbReference>
<dbReference type="InterPro" id="IPR003054">
    <property type="entry name" value="Keratin_II"/>
</dbReference>
<gene>
    <name evidence="10" type="ORF">SMAX5B_014859</name>
</gene>
<dbReference type="Pfam" id="PF00038">
    <property type="entry name" value="Filament"/>
    <property type="match status" value="1"/>
</dbReference>
<dbReference type="Gene3D" id="1.20.5.1160">
    <property type="entry name" value="Vasodilator-stimulated phosphoprotein"/>
    <property type="match status" value="1"/>
</dbReference>
<dbReference type="Pfam" id="PF05729">
    <property type="entry name" value="NACHT"/>
    <property type="match status" value="1"/>
</dbReference>
<evidence type="ECO:0000313" key="10">
    <source>
        <dbReference type="EMBL" id="AWP09854.1"/>
    </source>
</evidence>
<dbReference type="GO" id="GO:0045109">
    <property type="term" value="P:intermediate filament organization"/>
    <property type="evidence" value="ECO:0007669"/>
    <property type="project" value="TreeGrafter"/>
</dbReference>
<organism evidence="10 11">
    <name type="scientific">Scophthalmus maximus</name>
    <name type="common">Turbot</name>
    <name type="synonym">Psetta maxima</name>
    <dbReference type="NCBI Taxonomy" id="52904"/>
    <lineage>
        <taxon>Eukaryota</taxon>
        <taxon>Metazoa</taxon>
        <taxon>Chordata</taxon>
        <taxon>Craniata</taxon>
        <taxon>Vertebrata</taxon>
        <taxon>Euteleostomi</taxon>
        <taxon>Actinopterygii</taxon>
        <taxon>Neopterygii</taxon>
        <taxon>Teleostei</taxon>
        <taxon>Neoteleostei</taxon>
        <taxon>Acanthomorphata</taxon>
        <taxon>Carangaria</taxon>
        <taxon>Pleuronectiformes</taxon>
        <taxon>Pleuronectoidei</taxon>
        <taxon>Scophthalmidae</taxon>
        <taxon>Scophthalmus</taxon>
    </lineage>
</organism>
<dbReference type="SMART" id="SM01391">
    <property type="entry name" value="Filament"/>
    <property type="match status" value="1"/>
</dbReference>
<protein>
    <submittedName>
        <fullName evidence="10">Putative NACHT LRR and PYD domains-containing protein 12-like</fullName>
    </submittedName>
</protein>
<dbReference type="Gene3D" id="1.20.5.500">
    <property type="entry name" value="Single helix bin"/>
    <property type="match status" value="1"/>
</dbReference>
<dbReference type="SUPFAM" id="SSF52047">
    <property type="entry name" value="RNI-like"/>
    <property type="match status" value="1"/>
</dbReference>
<evidence type="ECO:0000259" key="8">
    <source>
        <dbReference type="PROSITE" id="PS50837"/>
    </source>
</evidence>
<feature type="domain" description="IF rod" evidence="9">
    <location>
        <begin position="94"/>
        <end position="405"/>
    </location>
</feature>
<accession>A0A2U9BZX0</accession>
<dbReference type="EMBL" id="CP026253">
    <property type="protein sequence ID" value="AWP09854.1"/>
    <property type="molecule type" value="Genomic_DNA"/>
</dbReference>
<reference evidence="10 11" key="1">
    <citation type="submission" date="2017-12" db="EMBL/GenBank/DDBJ databases">
        <title>Integrating genomic resources of turbot (Scophthalmus maximus) in depth evaluation of genetic and physical mapping variation across individuals.</title>
        <authorList>
            <person name="Martinez P."/>
        </authorList>
    </citation>
    <scope>NUCLEOTIDE SEQUENCE [LARGE SCALE GENOMIC DNA]</scope>
</reference>
<keyword evidence="4 7" id="KW-0175">Coiled coil</keyword>
<dbReference type="GO" id="GO:0045095">
    <property type="term" value="C:keratin filament"/>
    <property type="evidence" value="ECO:0007669"/>
    <property type="project" value="InterPro"/>
</dbReference>
<sequence length="1312" mass="146150">MHNRAQPQPDLSIFSITEIHGTTMSLRSKRSNRPGLHMSSGGFSSLSLGSHSISKISTRMELGAPITAVTFNKTLLTPVNIDIDPTIQVVRTQEKEQIKGLNNRFASFIDKVRFLEQQNKMLETKWKLLQGQTAASSKIEPMLKTYISNLERQLESHNNEKLKLDMENKSMHKNVNDYKTRYEQEINKRSDTENEFVMLKKDVDSGYMAKVDLGDRLSSICDEFNFLKALYDEELLELQESLRETSVVVQMDNSRGLNMDQIVADVKSQYEVIAARSREEAESWYKNKFDQMSAEAEQYGSEMRSSKGEISELNRMISRLQNEIQAVKAQNANLEGQVAEAEKRGEEAVQDAKARIHDLELALQRAKQDMARQLREYQELMNVKLALDIEISTYRKLLEGEEKRIGQESIVNIQEVPTKDAVLTYILEPGDMPTLLRGELPVSVISSNRYISQSTPAAQLTDRHVEDKPPSLDHTISTALSGGARAVILMGREGSGKTTALEKLVVDWAKGELLQNFSHVFYFRLTEVNSLEGELSLETLMQHHHSHIPPESMHLVLQKPEGVLFVFDDLDQYKPSLDASVHNLCTDPGQAASVSCLLSSLLHGALLKGAAFVVATRPTGRLKFLDGTWVEVLGFVKPQREAYFHVYFSDQATANKALIHMERTLGFYDFCSSPRFCWTVCSIYKTLMDAGAELPETLSQLYVDILVHLVQALSLNEASSRELVLALGRMASHRSLDQHPSCTREKLDSFGLQPFFSSVGAFLQVDGELDSDACVFSFASQLTQEFLMAVSFFLDKSASEGVGKMLEEHKGHAKFLELFLSGLSEPTQRRPLETLLGEFNSGRITDFKCGFKSSSEETLKGCSKDEHHRCFHLLHQAQNKSLVKEIITPSARTGISYGDLSLRDCVALNYVVSCLGEMELLNLYRTRDLTEEKAEFLAPAMSLSHKILLSNSSLSPGAVPHLASALSSGLTAELDLSHSHLGDERLKALCAGLRDCKLHTLKLGSCRLTEASCEDLVSALTSGSSQLCVLDIMFNKIGDQGFVKLCRALQSPQCKLQELQLQGCDLTAASMEVLSAALCRGKSELRRVNLTLNRIGDIGVEALCKGLQHALCKLQSLTLFDCELTAACCPRLMASLMSEHCRLSELDLSVNDLGQEGALLLCQALSRPGCRVEKLGLKRCELTQPVFKELGSLLRRGTSRLKSLTVGLNKVGDQGVKHLWEAVAHPSCLLEELDVEMTNLTDACVEDLCAAVRASKTLKNLELRNNSLTDTSVPALIQVMEDSSNMLEMNLKYNDISEEVFDMLSECDKMRF</sequence>
<dbReference type="InterPro" id="IPR032675">
    <property type="entry name" value="LRR_dom_sf"/>
</dbReference>
<dbReference type="GO" id="GO:0031424">
    <property type="term" value="P:keratinization"/>
    <property type="evidence" value="ECO:0007669"/>
    <property type="project" value="TreeGrafter"/>
</dbReference>
<evidence type="ECO:0000256" key="2">
    <source>
        <dbReference type="ARBA" id="ARBA00022754"/>
    </source>
</evidence>
<dbReference type="PROSITE" id="PS00226">
    <property type="entry name" value="IF_ROD_1"/>
    <property type="match status" value="1"/>
</dbReference>
<dbReference type="Proteomes" id="UP000246464">
    <property type="component" value="Chromosome 11"/>
</dbReference>
<dbReference type="SMART" id="SM00368">
    <property type="entry name" value="LRR_RI"/>
    <property type="match status" value="11"/>
</dbReference>
<dbReference type="InterPro" id="IPR001611">
    <property type="entry name" value="Leu-rich_rpt"/>
</dbReference>
<keyword evidence="11" id="KW-1185">Reference proteome</keyword>
<comment type="similarity">
    <text evidence="5 6">Belongs to the intermediate filament family.</text>
</comment>
<evidence type="ECO:0000259" key="9">
    <source>
        <dbReference type="PROSITE" id="PS51842"/>
    </source>
</evidence>
<dbReference type="PANTHER" id="PTHR45616">
    <property type="entry name" value="GATA-TYPE DOMAIN-CONTAINING PROTEIN"/>
    <property type="match status" value="1"/>
</dbReference>
<dbReference type="PROSITE" id="PS50837">
    <property type="entry name" value="NACHT"/>
    <property type="match status" value="1"/>
</dbReference>
<dbReference type="FunFam" id="1.20.5.1160:FF:000001">
    <property type="entry name" value="Keratin type II"/>
    <property type="match status" value="1"/>
</dbReference>
<feature type="coiled-coil region" evidence="7">
    <location>
        <begin position="147"/>
        <end position="195"/>
    </location>
</feature>
<feature type="coiled-coil region" evidence="7">
    <location>
        <begin position="303"/>
        <end position="383"/>
    </location>
</feature>
<dbReference type="PANTHER" id="PTHR45616:SF9">
    <property type="entry name" value="KERATIN, TYPE II CYTOSKELETAL 8-RELATED"/>
    <property type="match status" value="1"/>
</dbReference>
<name>A0A2U9BZX0_SCOMX</name>
<evidence type="ECO:0000256" key="6">
    <source>
        <dbReference type="RuleBase" id="RU000685"/>
    </source>
</evidence>
<dbReference type="InterPro" id="IPR039008">
    <property type="entry name" value="IF_rod_dom"/>
</dbReference>
<dbReference type="GO" id="GO:0005524">
    <property type="term" value="F:ATP binding"/>
    <property type="evidence" value="ECO:0007669"/>
    <property type="project" value="UniProtKB-KW"/>
</dbReference>
<evidence type="ECO:0000313" key="11">
    <source>
        <dbReference type="Proteomes" id="UP000246464"/>
    </source>
</evidence>
<keyword evidence="3" id="KW-0067">ATP-binding</keyword>
<dbReference type="FunFam" id="1.20.5.170:FF:000004">
    <property type="entry name" value="Keratin, type II cytoskeletal 5"/>
    <property type="match status" value="1"/>
</dbReference>